<keyword evidence="1" id="KW-0413">Isomerase</keyword>
<comment type="caution">
    <text evidence="1">The sequence shown here is derived from an EMBL/GenBank/DDBJ whole genome shotgun (WGS) entry which is preliminary data.</text>
</comment>
<reference evidence="1" key="1">
    <citation type="submission" date="2023-04" db="EMBL/GenBank/DDBJ databases">
        <title>Draft Genome sequencing of Naganishia species isolated from polar environments using Oxford Nanopore Technology.</title>
        <authorList>
            <person name="Leo P."/>
            <person name="Venkateswaran K."/>
        </authorList>
    </citation>
    <scope>NUCLEOTIDE SEQUENCE</scope>
    <source>
        <strain evidence="1">MNA-CCFEE 5425</strain>
    </source>
</reference>
<evidence type="ECO:0000313" key="1">
    <source>
        <dbReference type="EMBL" id="KAJ9122419.1"/>
    </source>
</evidence>
<gene>
    <name evidence="1" type="primary">CYP3</name>
    <name evidence="1" type="ORF">QFC22_001844</name>
</gene>
<accession>A0ACC2XG61</accession>
<sequence>MRVVPTFMIQGGDFINGDGTGTFSIYGGKFADENFTVKHTQPGLLSMANSGKDTNGCQVRRLIIVRPTWAFN</sequence>
<organism evidence="1 2">
    <name type="scientific">Naganishia vaughanmartiniae</name>
    <dbReference type="NCBI Taxonomy" id="1424756"/>
    <lineage>
        <taxon>Eukaryota</taxon>
        <taxon>Fungi</taxon>
        <taxon>Dikarya</taxon>
        <taxon>Basidiomycota</taxon>
        <taxon>Agaricomycotina</taxon>
        <taxon>Tremellomycetes</taxon>
        <taxon>Filobasidiales</taxon>
        <taxon>Filobasidiaceae</taxon>
        <taxon>Naganishia</taxon>
    </lineage>
</organism>
<name>A0ACC2XG61_9TREE</name>
<protein>
    <submittedName>
        <fullName evidence="1">Peptidyl-prolyl cis-trans isomerase H</fullName>
    </submittedName>
</protein>
<evidence type="ECO:0000313" key="2">
    <source>
        <dbReference type="Proteomes" id="UP001243375"/>
    </source>
</evidence>
<keyword evidence="2" id="KW-1185">Reference proteome</keyword>
<dbReference type="EMBL" id="JASBWU010000004">
    <property type="protein sequence ID" value="KAJ9122419.1"/>
    <property type="molecule type" value="Genomic_DNA"/>
</dbReference>
<proteinExistence type="predicted"/>
<dbReference type="Proteomes" id="UP001243375">
    <property type="component" value="Unassembled WGS sequence"/>
</dbReference>